<dbReference type="InterPro" id="IPR050483">
    <property type="entry name" value="CoA-transferase_III_domain"/>
</dbReference>
<dbReference type="GO" id="GO:0008410">
    <property type="term" value="F:CoA-transferase activity"/>
    <property type="evidence" value="ECO:0007669"/>
    <property type="project" value="TreeGrafter"/>
</dbReference>
<dbReference type="AlphaFoldDB" id="A0A8G2BK73"/>
<name>A0A8G2BK73_9PROT</name>
<dbReference type="Proteomes" id="UP000198615">
    <property type="component" value="Unassembled WGS sequence"/>
</dbReference>
<dbReference type="InterPro" id="IPR003673">
    <property type="entry name" value="CoA-Trfase_fam_III"/>
</dbReference>
<dbReference type="InterPro" id="IPR023606">
    <property type="entry name" value="CoA-Trfase_III_dom_1_sf"/>
</dbReference>
<evidence type="ECO:0000313" key="3">
    <source>
        <dbReference type="Proteomes" id="UP000198615"/>
    </source>
</evidence>
<evidence type="ECO:0000313" key="2">
    <source>
        <dbReference type="EMBL" id="SDF94702.1"/>
    </source>
</evidence>
<dbReference type="InterPro" id="IPR044855">
    <property type="entry name" value="CoA-Trfase_III_dom3_sf"/>
</dbReference>
<keyword evidence="2" id="KW-0413">Isomerase</keyword>
<dbReference type="PANTHER" id="PTHR48207">
    <property type="entry name" value="SUCCINATE--HYDROXYMETHYLGLUTARATE COA-TRANSFERASE"/>
    <property type="match status" value="1"/>
</dbReference>
<dbReference type="EMBL" id="FNBW01000008">
    <property type="protein sequence ID" value="SDF94702.1"/>
    <property type="molecule type" value="Genomic_DNA"/>
</dbReference>
<organism evidence="2 3">
    <name type="scientific">Thalassobaculum litoreum DSM 18839</name>
    <dbReference type="NCBI Taxonomy" id="1123362"/>
    <lineage>
        <taxon>Bacteria</taxon>
        <taxon>Pseudomonadati</taxon>
        <taxon>Pseudomonadota</taxon>
        <taxon>Alphaproteobacteria</taxon>
        <taxon>Rhodospirillales</taxon>
        <taxon>Thalassobaculaceae</taxon>
        <taxon>Thalassobaculum</taxon>
    </lineage>
</organism>
<dbReference type="Gene3D" id="3.30.1540.10">
    <property type="entry name" value="formyl-coa transferase, domain 3"/>
    <property type="match status" value="1"/>
</dbReference>
<dbReference type="Pfam" id="PF02515">
    <property type="entry name" value="CoA_transf_3"/>
    <property type="match status" value="1"/>
</dbReference>
<proteinExistence type="predicted"/>
<dbReference type="OrthoDB" id="7457784at2"/>
<dbReference type="PANTHER" id="PTHR48207:SF3">
    <property type="entry name" value="SUCCINATE--HYDROXYMETHYLGLUTARATE COA-TRANSFERASE"/>
    <property type="match status" value="1"/>
</dbReference>
<sequence length="407" mass="43098">MYDLLDRLSIVEASAFVAAPLAAMTLAQLGAEVIRVDMIGGGLDYNRWPLSKETGRSLYWAGLNKGKKSVAVNLRDPRGRELVQTLATRPGDDAGILLTNFAGLPWLSQEVLEEKRADAISVAVKGSPDGSPAVDYTINCAVGYPHLTGPDTTPVNNVLPAWDVGCGLHAALAIVASVDRRKRTGRGGRAEVALSDVAMAMVGNMGQIGEVQRNGVDRGPIGNDLYGAFGRDFGTSDGRRVMISAITVKQWKGLCRVAGIEQTVAGLESALGADFTDEGQRFEWRKVLFALIEKWSGAHTLDAVGAALTEAGVTWGPYQTVGQMLADDWRASEKNPLFQTVTHPEVGDVLTPGSPIDFRSLERLPVTPAPALGQHTDQVLAEALGLDSGAIGKLHDDGIVAGPVQGA</sequence>
<dbReference type="SUPFAM" id="SSF89796">
    <property type="entry name" value="CoA-transferase family III (CaiB/BaiF)"/>
    <property type="match status" value="1"/>
</dbReference>
<reference evidence="2 3" key="1">
    <citation type="submission" date="2016-10" db="EMBL/GenBank/DDBJ databases">
        <authorList>
            <person name="Varghese N."/>
            <person name="Submissions S."/>
        </authorList>
    </citation>
    <scope>NUCLEOTIDE SEQUENCE [LARGE SCALE GENOMIC DNA]</scope>
    <source>
        <strain evidence="2 3">DSM 18839</strain>
    </source>
</reference>
<gene>
    <name evidence="2" type="ORF">SAMN05660686_02854</name>
</gene>
<dbReference type="GO" id="GO:0016853">
    <property type="term" value="F:isomerase activity"/>
    <property type="evidence" value="ECO:0007669"/>
    <property type="project" value="UniProtKB-KW"/>
</dbReference>
<keyword evidence="1" id="KW-0808">Transferase</keyword>
<keyword evidence="3" id="KW-1185">Reference proteome</keyword>
<dbReference type="Gene3D" id="3.40.50.10540">
    <property type="entry name" value="Crotonobetainyl-coa:carnitine coa-transferase, domain 1"/>
    <property type="match status" value="1"/>
</dbReference>
<protein>
    <submittedName>
        <fullName evidence="2">2-methylfumaryl-CoA isomerase</fullName>
    </submittedName>
</protein>
<comment type="caution">
    <text evidence="2">The sequence shown here is derived from an EMBL/GenBank/DDBJ whole genome shotgun (WGS) entry which is preliminary data.</text>
</comment>
<evidence type="ECO:0000256" key="1">
    <source>
        <dbReference type="ARBA" id="ARBA00022679"/>
    </source>
</evidence>
<dbReference type="RefSeq" id="WP_093151214.1">
    <property type="nucleotide sequence ID" value="NZ_FNBW01000008.1"/>
</dbReference>
<accession>A0A8G2BK73</accession>